<dbReference type="CDD" id="cd00082">
    <property type="entry name" value="HisKA"/>
    <property type="match status" value="1"/>
</dbReference>
<dbReference type="InterPro" id="IPR005467">
    <property type="entry name" value="His_kinase_dom"/>
</dbReference>
<dbReference type="InterPro" id="IPR004358">
    <property type="entry name" value="Sig_transdc_His_kin-like_C"/>
</dbReference>
<evidence type="ECO:0000256" key="3">
    <source>
        <dbReference type="ARBA" id="ARBA00022553"/>
    </source>
</evidence>
<sequence>MKRENELYGRASVPAYPEEEQHALIDALPQFVWIIRPDGSVAYANKRWRNYSNLLSNYSRTQEGFQAGHHDGSLNIQGRSRTLSSIGSSSEKETWLQNLHPEDKERILALESQAFATGDSYEFEYRLREEGSGAYCWFLSRGIPLRNETGEIALWVRTCTNIDEQKRTEESLIQSQERVNSLMNSSLIGIFIAEGNEIVDANATFLRMAGYTQEDLYQRDVRWATMTRPPVSSFSQQAYQEVVAHHCTTPFETELVRKDGSHLPVLMGGVAFHDQTLQGVGFVLDNSARQELEQRKDAFLGMASHELKTPLASLKLQTQLLRKKLRKQDLPNVDVVCVRMETQLNAIIRLVDELLDLSRIQAGKLEYAHEMVDLNEMLKEVVDILQHMQTAHTIVVHHATSPVFVVGDRDRLAQVVLNVLSNAIKYAPDAPLIDVALNTEAEAVTISVHDQGIGISRELHGKIFERFYRAVPLQQRAFPGLGMGLYIVAEIVKHHGGTIQVESESGKGSTFHITFPLAA</sequence>
<keyword evidence="5" id="KW-0418">Kinase</keyword>
<dbReference type="Gene3D" id="1.10.287.130">
    <property type="match status" value="1"/>
</dbReference>
<dbReference type="PANTHER" id="PTHR43711">
    <property type="entry name" value="TWO-COMPONENT HISTIDINE KINASE"/>
    <property type="match status" value="1"/>
</dbReference>
<comment type="caution">
    <text evidence="9">The sequence shown here is derived from an EMBL/GenBank/DDBJ whole genome shotgun (WGS) entry which is preliminary data.</text>
</comment>
<dbReference type="SMART" id="SM00086">
    <property type="entry name" value="PAC"/>
    <property type="match status" value="2"/>
</dbReference>
<keyword evidence="6" id="KW-0902">Two-component regulatory system</keyword>
<accession>A0ABQ6FHR8</accession>
<dbReference type="InterPro" id="IPR036890">
    <property type="entry name" value="HATPase_C_sf"/>
</dbReference>
<evidence type="ECO:0000313" key="10">
    <source>
        <dbReference type="Proteomes" id="UP001344906"/>
    </source>
</evidence>
<dbReference type="Pfam" id="PF08447">
    <property type="entry name" value="PAS_3"/>
    <property type="match status" value="1"/>
</dbReference>
<dbReference type="Proteomes" id="UP001344906">
    <property type="component" value="Unassembled WGS sequence"/>
</dbReference>
<dbReference type="EC" id="2.7.13.3" evidence="2"/>
<keyword evidence="3" id="KW-0597">Phosphoprotein</keyword>
<dbReference type="InterPro" id="IPR050736">
    <property type="entry name" value="Sensor_HK_Regulatory"/>
</dbReference>
<keyword evidence="10" id="KW-1185">Reference proteome</keyword>
<dbReference type="SUPFAM" id="SSF47384">
    <property type="entry name" value="Homodimeric domain of signal transducing histidine kinase"/>
    <property type="match status" value="1"/>
</dbReference>
<gene>
    <name evidence="9" type="ORF">KDH_04780</name>
</gene>
<evidence type="ECO:0000256" key="1">
    <source>
        <dbReference type="ARBA" id="ARBA00000085"/>
    </source>
</evidence>
<dbReference type="Pfam" id="PF02518">
    <property type="entry name" value="HATPase_c"/>
    <property type="match status" value="1"/>
</dbReference>
<dbReference type="SMART" id="SM00388">
    <property type="entry name" value="HisKA"/>
    <property type="match status" value="1"/>
</dbReference>
<protein>
    <recommendedName>
        <fullName evidence="2">histidine kinase</fullName>
        <ecNumber evidence="2">2.7.13.3</ecNumber>
    </recommendedName>
</protein>
<dbReference type="CDD" id="cd00130">
    <property type="entry name" value="PAS"/>
    <property type="match status" value="2"/>
</dbReference>
<dbReference type="Gene3D" id="3.30.450.20">
    <property type="entry name" value="PAS domain"/>
    <property type="match status" value="2"/>
</dbReference>
<dbReference type="InterPro" id="IPR003594">
    <property type="entry name" value="HATPase_dom"/>
</dbReference>
<dbReference type="InterPro" id="IPR003661">
    <property type="entry name" value="HisK_dim/P_dom"/>
</dbReference>
<dbReference type="SMART" id="SM00091">
    <property type="entry name" value="PAS"/>
    <property type="match status" value="2"/>
</dbReference>
<evidence type="ECO:0000259" key="7">
    <source>
        <dbReference type="PROSITE" id="PS50109"/>
    </source>
</evidence>
<keyword evidence="4" id="KW-0808">Transferase</keyword>
<dbReference type="InterPro" id="IPR000700">
    <property type="entry name" value="PAS-assoc_C"/>
</dbReference>
<feature type="domain" description="Histidine kinase" evidence="7">
    <location>
        <begin position="302"/>
        <end position="519"/>
    </location>
</feature>
<dbReference type="Pfam" id="PF00512">
    <property type="entry name" value="HisKA"/>
    <property type="match status" value="1"/>
</dbReference>
<dbReference type="Pfam" id="PF13426">
    <property type="entry name" value="PAS_9"/>
    <property type="match status" value="1"/>
</dbReference>
<evidence type="ECO:0000313" key="9">
    <source>
        <dbReference type="EMBL" id="GLV53626.1"/>
    </source>
</evidence>
<dbReference type="CDD" id="cd00075">
    <property type="entry name" value="HATPase"/>
    <property type="match status" value="1"/>
</dbReference>
<evidence type="ECO:0000256" key="6">
    <source>
        <dbReference type="ARBA" id="ARBA00023012"/>
    </source>
</evidence>
<dbReference type="InterPro" id="IPR036097">
    <property type="entry name" value="HisK_dim/P_sf"/>
</dbReference>
<dbReference type="SMART" id="SM00387">
    <property type="entry name" value="HATPase_c"/>
    <property type="match status" value="1"/>
</dbReference>
<comment type="catalytic activity">
    <reaction evidence="1">
        <text>ATP + protein L-histidine = ADP + protein N-phospho-L-histidine.</text>
        <dbReference type="EC" id="2.7.13.3"/>
    </reaction>
</comment>
<dbReference type="SUPFAM" id="SSF55785">
    <property type="entry name" value="PYP-like sensor domain (PAS domain)"/>
    <property type="match status" value="2"/>
</dbReference>
<evidence type="ECO:0000256" key="2">
    <source>
        <dbReference type="ARBA" id="ARBA00012438"/>
    </source>
</evidence>
<organism evidence="9 10">
    <name type="scientific">Dictyobacter halimunensis</name>
    <dbReference type="NCBI Taxonomy" id="3026934"/>
    <lineage>
        <taxon>Bacteria</taxon>
        <taxon>Bacillati</taxon>
        <taxon>Chloroflexota</taxon>
        <taxon>Ktedonobacteria</taxon>
        <taxon>Ktedonobacterales</taxon>
        <taxon>Dictyobacteraceae</taxon>
        <taxon>Dictyobacter</taxon>
    </lineage>
</organism>
<dbReference type="InterPro" id="IPR000014">
    <property type="entry name" value="PAS"/>
</dbReference>
<evidence type="ECO:0000259" key="8">
    <source>
        <dbReference type="PROSITE" id="PS50113"/>
    </source>
</evidence>
<dbReference type="EMBL" id="BSRI01000001">
    <property type="protein sequence ID" value="GLV53626.1"/>
    <property type="molecule type" value="Genomic_DNA"/>
</dbReference>
<dbReference type="NCBIfam" id="TIGR00229">
    <property type="entry name" value="sensory_box"/>
    <property type="match status" value="1"/>
</dbReference>
<feature type="domain" description="PAC" evidence="8">
    <location>
        <begin position="121"/>
        <end position="174"/>
    </location>
</feature>
<reference evidence="9 10" key="1">
    <citation type="submission" date="2023-02" db="EMBL/GenBank/DDBJ databases">
        <title>Dictyobacter halimunensis sp. nov., a new member of the class Ktedonobacteria from forest soil in a geothermal area.</title>
        <authorList>
            <person name="Rachmania M.K."/>
            <person name="Ningsih F."/>
            <person name="Sakai Y."/>
            <person name="Yabe S."/>
            <person name="Yokota A."/>
            <person name="Sjamsuridzal W."/>
        </authorList>
    </citation>
    <scope>NUCLEOTIDE SEQUENCE [LARGE SCALE GENOMIC DNA]</scope>
    <source>
        <strain evidence="9 10">S3.2.2.5</strain>
    </source>
</reference>
<proteinExistence type="predicted"/>
<evidence type="ECO:0000256" key="5">
    <source>
        <dbReference type="ARBA" id="ARBA00022777"/>
    </source>
</evidence>
<dbReference type="InterPro" id="IPR035965">
    <property type="entry name" value="PAS-like_dom_sf"/>
</dbReference>
<dbReference type="PANTHER" id="PTHR43711:SF1">
    <property type="entry name" value="HISTIDINE KINASE 1"/>
    <property type="match status" value="1"/>
</dbReference>
<dbReference type="PROSITE" id="PS50113">
    <property type="entry name" value="PAC"/>
    <property type="match status" value="1"/>
</dbReference>
<dbReference type="SUPFAM" id="SSF55874">
    <property type="entry name" value="ATPase domain of HSP90 chaperone/DNA topoisomerase II/histidine kinase"/>
    <property type="match status" value="1"/>
</dbReference>
<dbReference type="PROSITE" id="PS50109">
    <property type="entry name" value="HIS_KIN"/>
    <property type="match status" value="1"/>
</dbReference>
<evidence type="ECO:0000256" key="4">
    <source>
        <dbReference type="ARBA" id="ARBA00022679"/>
    </source>
</evidence>
<dbReference type="InterPro" id="IPR013655">
    <property type="entry name" value="PAS_fold_3"/>
</dbReference>
<dbReference type="Gene3D" id="3.30.565.10">
    <property type="entry name" value="Histidine kinase-like ATPase, C-terminal domain"/>
    <property type="match status" value="1"/>
</dbReference>
<name>A0ABQ6FHR8_9CHLR</name>
<dbReference type="InterPro" id="IPR001610">
    <property type="entry name" value="PAC"/>
</dbReference>
<dbReference type="PRINTS" id="PR00344">
    <property type="entry name" value="BCTRLSENSOR"/>
</dbReference>